<dbReference type="GeneID" id="54361382"/>
<reference evidence="2" key="3">
    <citation type="submission" date="2025-08" db="UniProtKB">
        <authorList>
            <consortium name="RefSeq"/>
        </authorList>
    </citation>
    <scope>IDENTIFICATION</scope>
    <source>
        <strain evidence="2">CBS 342.82</strain>
    </source>
</reference>
<proteinExistence type="predicted"/>
<organism evidence="2">
    <name type="scientific">Dissoconium aciculare CBS 342.82</name>
    <dbReference type="NCBI Taxonomy" id="1314786"/>
    <lineage>
        <taxon>Eukaryota</taxon>
        <taxon>Fungi</taxon>
        <taxon>Dikarya</taxon>
        <taxon>Ascomycota</taxon>
        <taxon>Pezizomycotina</taxon>
        <taxon>Dothideomycetes</taxon>
        <taxon>Dothideomycetidae</taxon>
        <taxon>Mycosphaerellales</taxon>
        <taxon>Dissoconiaceae</taxon>
        <taxon>Dissoconium</taxon>
    </lineage>
</organism>
<dbReference type="OrthoDB" id="3909290at2759"/>
<protein>
    <submittedName>
        <fullName evidence="2">Uncharacterized protein</fullName>
    </submittedName>
</protein>
<dbReference type="AlphaFoldDB" id="A0A6J3MGA7"/>
<dbReference type="RefSeq" id="XP_033463934.1">
    <property type="nucleotide sequence ID" value="XM_033603582.1"/>
</dbReference>
<keyword evidence="1" id="KW-1185">Reference proteome</keyword>
<name>A0A6J3MGA7_9PEZI</name>
<evidence type="ECO:0000313" key="2">
    <source>
        <dbReference type="RefSeq" id="XP_033463934.1"/>
    </source>
</evidence>
<evidence type="ECO:0000313" key="1">
    <source>
        <dbReference type="Proteomes" id="UP000504637"/>
    </source>
</evidence>
<reference evidence="2" key="2">
    <citation type="submission" date="2020-04" db="EMBL/GenBank/DDBJ databases">
        <authorList>
            <consortium name="NCBI Genome Project"/>
        </authorList>
    </citation>
    <scope>NUCLEOTIDE SEQUENCE</scope>
    <source>
        <strain evidence="2">CBS 342.82</strain>
    </source>
</reference>
<reference evidence="2" key="1">
    <citation type="submission" date="2020-01" db="EMBL/GenBank/DDBJ databases">
        <authorList>
            <consortium name="DOE Joint Genome Institute"/>
            <person name="Haridas S."/>
            <person name="Albert R."/>
            <person name="Binder M."/>
            <person name="Bloem J."/>
            <person name="Labutti K."/>
            <person name="Salamov A."/>
            <person name="Andreopoulos B."/>
            <person name="Baker S.E."/>
            <person name="Barry K."/>
            <person name="Bills G."/>
            <person name="Bluhm B.H."/>
            <person name="Cannon C."/>
            <person name="Castanera R."/>
            <person name="Culley D.E."/>
            <person name="Daum C."/>
            <person name="Ezra D."/>
            <person name="Gonzalez J.B."/>
            <person name="Henrissat B."/>
            <person name="Kuo A."/>
            <person name="Liang C."/>
            <person name="Lipzen A."/>
            <person name="Lutzoni F."/>
            <person name="Magnuson J."/>
            <person name="Mondo S."/>
            <person name="Nolan M."/>
            <person name="Ohm R."/>
            <person name="Pangilinan J."/>
            <person name="Park H.-J."/>
            <person name="Ramirez L."/>
            <person name="Alfaro M."/>
            <person name="Sun H."/>
            <person name="Tritt A."/>
            <person name="Yoshinaga Y."/>
            <person name="Zwiers L.-H."/>
            <person name="Turgeon B.G."/>
            <person name="Goodwin S.B."/>
            <person name="Spatafora J.W."/>
            <person name="Crous P.W."/>
            <person name="Grigoriev I.V."/>
        </authorList>
    </citation>
    <scope>NUCLEOTIDE SEQUENCE</scope>
    <source>
        <strain evidence="2">CBS 342.82</strain>
    </source>
</reference>
<gene>
    <name evidence="2" type="ORF">K489DRAFT_374983</name>
</gene>
<accession>A0A6J3MGA7</accession>
<dbReference type="Proteomes" id="UP000504637">
    <property type="component" value="Unplaced"/>
</dbReference>
<sequence length="253" mass="25371">MKYSTALTMASAAAVAAQCPIRGCDSVYDELTDVCLPLANGKPDFNAPCNGMLAIQYQCAFGPAAGLDLVNQLFSTTSTGSELTLPAYQSNSTQRDCICSSQFFNAVNGCLACQKGHGDQSARDVTPSYISSVSSAYCAASSTPTVGLADYLAGIPEPTSTNTAATSAFSDPIGNKTAVSLYYNAPVTGTSVYLLPTSTGAVKTSNGQIVATATTNNAAASSPTPAAAQGAGSKAQVAGAAGVVGLAALAFLL</sequence>